<feature type="non-terminal residue" evidence="9">
    <location>
        <position position="1"/>
    </location>
</feature>
<evidence type="ECO:0000256" key="2">
    <source>
        <dbReference type="ARBA" id="ARBA00022487"/>
    </source>
</evidence>
<gene>
    <name evidence="9" type="primary">LOC108739568</name>
</gene>
<proteinExistence type="inferred from homology"/>
<dbReference type="AlphaFoldDB" id="A0A7F5R4R0"/>
<name>A0A7F5R4R0_AGRPL</name>
<dbReference type="OrthoDB" id="6846267at2759"/>
<keyword evidence="2" id="KW-0719">Serine esterase</keyword>
<evidence type="ECO:0000256" key="3">
    <source>
        <dbReference type="ARBA" id="ARBA00022801"/>
    </source>
</evidence>
<dbReference type="InterPro" id="IPR019826">
    <property type="entry name" value="Carboxylesterase_B_AS"/>
</dbReference>
<sequence length="548" mass="62491">IETDFCKGRGEFPEVNTDLGKIRGSYRVSVLGRKYAAFEGIPYAEPPIQEYRFEEPQEKRPWQGIWIANNTYTCLQLHHAKIDDNYKIEGQEDCLYINIYSPQIKRKDLDVIVFIHGGAFMFGNGHFYEPDILMDKDVVYVSLNYRVGILGFLSTEDSVIPGNFGLKDQLMALKWIQKYISAFGGNTDSVTITGMSAGGASVHIHYLSPLSEGLFHKGYSQSGTALNPWVLVENSLEKAKLAAHYLGCPSGSSVEILECLRQRPGLQIVETTRKFFSWLYNPFSPFGVVVDKWSKNPILPDHPIKILESGKVKNLPWIFSMTESEGLYPAAEFVSNSRFLQEIQEQWDTLLPHILDFNHTLCSEKLNPVAQEIRDYYFKDKPISENSFSTLVKLIGDRLFVVDIETAAKLQASRSSSPVYFYYFTYIGTHSLSDFLSGNTENYGASHGDDTLYVLRTHMQKNCTEEDIKMASLMRDLWSSFAHIGIPHINDVIWQPISRNKAHPLKYLHIGSPSRLQMAANDNLGNKEFWDSLPYKENYKLFNQKDEL</sequence>
<dbReference type="RefSeq" id="XP_025830548.1">
    <property type="nucleotide sequence ID" value="XM_025974763.1"/>
</dbReference>
<accession>A0A7F5R4R0</accession>
<evidence type="ECO:0000256" key="4">
    <source>
        <dbReference type="ARBA" id="ARBA00023157"/>
    </source>
</evidence>
<keyword evidence="4" id="KW-1015">Disulfide bond</keyword>
<keyword evidence="8" id="KW-1185">Reference proteome</keyword>
<dbReference type="EC" id="3.1.1.-" evidence="6"/>
<evidence type="ECO:0000313" key="8">
    <source>
        <dbReference type="Proteomes" id="UP000192223"/>
    </source>
</evidence>
<dbReference type="InParanoid" id="A0A7F5R4R0"/>
<keyword evidence="5" id="KW-0325">Glycoprotein</keyword>
<evidence type="ECO:0000256" key="1">
    <source>
        <dbReference type="ARBA" id="ARBA00005964"/>
    </source>
</evidence>
<dbReference type="PROSITE" id="PS00122">
    <property type="entry name" value="CARBOXYLESTERASE_B_1"/>
    <property type="match status" value="1"/>
</dbReference>
<dbReference type="KEGG" id="apln:108739568"/>
<dbReference type="GO" id="GO:0052689">
    <property type="term" value="F:carboxylic ester hydrolase activity"/>
    <property type="evidence" value="ECO:0007669"/>
    <property type="project" value="UniProtKB-KW"/>
</dbReference>
<dbReference type="InterPro" id="IPR002018">
    <property type="entry name" value="CarbesteraseB"/>
</dbReference>
<evidence type="ECO:0000259" key="7">
    <source>
        <dbReference type="Pfam" id="PF00135"/>
    </source>
</evidence>
<dbReference type="GeneID" id="108739568"/>
<dbReference type="InterPro" id="IPR019819">
    <property type="entry name" value="Carboxylesterase_B_CS"/>
</dbReference>
<evidence type="ECO:0000256" key="6">
    <source>
        <dbReference type="RuleBase" id="RU361235"/>
    </source>
</evidence>
<dbReference type="Proteomes" id="UP000192223">
    <property type="component" value="Unplaced"/>
</dbReference>
<dbReference type="Gene3D" id="3.40.50.1820">
    <property type="entry name" value="alpha/beta hydrolase"/>
    <property type="match status" value="1"/>
</dbReference>
<dbReference type="CDD" id="cd00312">
    <property type="entry name" value="Esterase_lipase"/>
    <property type="match status" value="1"/>
</dbReference>
<evidence type="ECO:0000313" key="9">
    <source>
        <dbReference type="RefSeq" id="XP_025830548.1"/>
    </source>
</evidence>
<evidence type="ECO:0000256" key="5">
    <source>
        <dbReference type="ARBA" id="ARBA00023180"/>
    </source>
</evidence>
<feature type="domain" description="Carboxylesterase type B" evidence="7">
    <location>
        <begin position="13"/>
        <end position="527"/>
    </location>
</feature>
<comment type="similarity">
    <text evidence="1 6">Belongs to the type-B carboxylesterase/lipase family.</text>
</comment>
<dbReference type="PANTHER" id="PTHR43142:SF1">
    <property type="entry name" value="CARBOXYLIC ESTER HYDROLASE"/>
    <property type="match status" value="1"/>
</dbReference>
<organism evidence="8 9">
    <name type="scientific">Agrilus planipennis</name>
    <name type="common">Emerald ash borer</name>
    <name type="synonym">Agrilus marcopoli</name>
    <dbReference type="NCBI Taxonomy" id="224129"/>
    <lineage>
        <taxon>Eukaryota</taxon>
        <taxon>Metazoa</taxon>
        <taxon>Ecdysozoa</taxon>
        <taxon>Arthropoda</taxon>
        <taxon>Hexapoda</taxon>
        <taxon>Insecta</taxon>
        <taxon>Pterygota</taxon>
        <taxon>Neoptera</taxon>
        <taxon>Endopterygota</taxon>
        <taxon>Coleoptera</taxon>
        <taxon>Polyphaga</taxon>
        <taxon>Elateriformia</taxon>
        <taxon>Buprestoidea</taxon>
        <taxon>Buprestidae</taxon>
        <taxon>Agrilinae</taxon>
        <taxon>Agrilus</taxon>
    </lineage>
</organism>
<dbReference type="PANTHER" id="PTHR43142">
    <property type="entry name" value="CARBOXYLIC ESTER HYDROLASE"/>
    <property type="match status" value="1"/>
</dbReference>
<dbReference type="InterPro" id="IPR029058">
    <property type="entry name" value="AB_hydrolase_fold"/>
</dbReference>
<protein>
    <recommendedName>
        <fullName evidence="6">Carboxylic ester hydrolase</fullName>
        <ecNumber evidence="6">3.1.1.-</ecNumber>
    </recommendedName>
</protein>
<reference evidence="9" key="1">
    <citation type="submission" date="2025-08" db="UniProtKB">
        <authorList>
            <consortium name="RefSeq"/>
        </authorList>
    </citation>
    <scope>IDENTIFICATION</scope>
    <source>
        <tissue evidence="9">Entire body</tissue>
    </source>
</reference>
<dbReference type="Pfam" id="PF00135">
    <property type="entry name" value="COesterase"/>
    <property type="match status" value="1"/>
</dbReference>
<dbReference type="PROSITE" id="PS00941">
    <property type="entry name" value="CARBOXYLESTERASE_B_2"/>
    <property type="match status" value="1"/>
</dbReference>
<dbReference type="SUPFAM" id="SSF53474">
    <property type="entry name" value="alpha/beta-Hydrolases"/>
    <property type="match status" value="1"/>
</dbReference>
<keyword evidence="3 6" id="KW-0378">Hydrolase</keyword>